<keyword evidence="3 6" id="KW-0812">Transmembrane</keyword>
<protein>
    <recommendedName>
        <fullName evidence="6">WAT1-related protein</fullName>
    </recommendedName>
</protein>
<feature type="transmembrane region" description="Helical" evidence="6">
    <location>
        <begin position="70"/>
        <end position="93"/>
    </location>
</feature>
<dbReference type="OrthoDB" id="1718296at2759"/>
<accession>A0A811NQG1</accession>
<dbReference type="GO" id="GO:0022857">
    <property type="term" value="F:transmembrane transporter activity"/>
    <property type="evidence" value="ECO:0007669"/>
    <property type="project" value="InterPro"/>
</dbReference>
<keyword evidence="5 6" id="KW-0472">Membrane</keyword>
<keyword evidence="9" id="KW-1185">Reference proteome</keyword>
<comment type="caution">
    <text evidence="8">The sequence shown here is derived from an EMBL/GenBank/DDBJ whole genome shotgun (WGS) entry which is preliminary data.</text>
</comment>
<keyword evidence="4 6" id="KW-1133">Transmembrane helix</keyword>
<name>A0A811NQG1_9POAL</name>
<feature type="transmembrane region" description="Helical" evidence="6">
    <location>
        <begin position="36"/>
        <end position="58"/>
    </location>
</feature>
<feature type="transmembrane region" description="Helical" evidence="6">
    <location>
        <begin position="9"/>
        <end position="30"/>
    </location>
</feature>
<organism evidence="8 9">
    <name type="scientific">Miscanthus lutarioriparius</name>
    <dbReference type="NCBI Taxonomy" id="422564"/>
    <lineage>
        <taxon>Eukaryota</taxon>
        <taxon>Viridiplantae</taxon>
        <taxon>Streptophyta</taxon>
        <taxon>Embryophyta</taxon>
        <taxon>Tracheophyta</taxon>
        <taxon>Spermatophyta</taxon>
        <taxon>Magnoliopsida</taxon>
        <taxon>Liliopsida</taxon>
        <taxon>Poales</taxon>
        <taxon>Poaceae</taxon>
        <taxon>PACMAD clade</taxon>
        <taxon>Panicoideae</taxon>
        <taxon>Andropogonodae</taxon>
        <taxon>Andropogoneae</taxon>
        <taxon>Saccharinae</taxon>
        <taxon>Miscanthus</taxon>
    </lineage>
</organism>
<dbReference type="Pfam" id="PF00892">
    <property type="entry name" value="EamA"/>
    <property type="match status" value="1"/>
</dbReference>
<dbReference type="EMBL" id="CAJGYO010000004">
    <property type="protein sequence ID" value="CAD6225912.1"/>
    <property type="molecule type" value="Genomic_DNA"/>
</dbReference>
<sequence>MDMDAKKPYAVAVIIQVIYTGIFVILKAAFNQGFNTFVFVFYSQAAACHLLLPIALLRERRNVKSMSFRLLSKLFFCALIGNTFSINVLNVALRYTSATVQSAISNAKPVVTFCLALLLRMEVVKLRSQHGIAKVTGVALCLAGVFVIAFFTGPALSPVNHHRAFHTGHASSDPTSRVTWIKGTFLKLLGDTAWSLWIIFQAALLKEYPNKMLVTVTQCVFSTVQSFVVAAVAERDMSKWKLGLDMSLLAVVYNV</sequence>
<evidence type="ECO:0000256" key="6">
    <source>
        <dbReference type="RuleBase" id="RU363077"/>
    </source>
</evidence>
<evidence type="ECO:0000256" key="1">
    <source>
        <dbReference type="ARBA" id="ARBA00004141"/>
    </source>
</evidence>
<comment type="subcellular location">
    <subcellularLocation>
        <location evidence="1 6">Membrane</location>
        <topology evidence="1 6">Multi-pass membrane protein</topology>
    </subcellularLocation>
</comment>
<evidence type="ECO:0000313" key="8">
    <source>
        <dbReference type="EMBL" id="CAD6225912.1"/>
    </source>
</evidence>
<evidence type="ECO:0000256" key="3">
    <source>
        <dbReference type="ARBA" id="ARBA00022692"/>
    </source>
</evidence>
<evidence type="ECO:0000313" key="9">
    <source>
        <dbReference type="Proteomes" id="UP000604825"/>
    </source>
</evidence>
<dbReference type="InterPro" id="IPR000620">
    <property type="entry name" value="EamA_dom"/>
</dbReference>
<dbReference type="Proteomes" id="UP000604825">
    <property type="component" value="Unassembled WGS sequence"/>
</dbReference>
<gene>
    <name evidence="8" type="ORF">NCGR_LOCUS17803</name>
</gene>
<dbReference type="InterPro" id="IPR037185">
    <property type="entry name" value="EmrE-like"/>
</dbReference>
<feature type="domain" description="EamA" evidence="7">
    <location>
        <begin position="10"/>
        <end position="149"/>
    </location>
</feature>
<feature type="transmembrane region" description="Helical" evidence="6">
    <location>
        <begin position="131"/>
        <end position="151"/>
    </location>
</feature>
<reference evidence="8" key="1">
    <citation type="submission" date="2020-10" db="EMBL/GenBank/DDBJ databases">
        <authorList>
            <person name="Han B."/>
            <person name="Lu T."/>
            <person name="Zhao Q."/>
            <person name="Huang X."/>
            <person name="Zhao Y."/>
        </authorList>
    </citation>
    <scope>NUCLEOTIDE SEQUENCE</scope>
</reference>
<evidence type="ECO:0000256" key="4">
    <source>
        <dbReference type="ARBA" id="ARBA00022989"/>
    </source>
</evidence>
<dbReference type="SUPFAM" id="SSF103481">
    <property type="entry name" value="Multidrug resistance efflux transporter EmrE"/>
    <property type="match status" value="1"/>
</dbReference>
<evidence type="ECO:0000256" key="5">
    <source>
        <dbReference type="ARBA" id="ARBA00023136"/>
    </source>
</evidence>
<proteinExistence type="inferred from homology"/>
<dbReference type="GO" id="GO:0016020">
    <property type="term" value="C:membrane"/>
    <property type="evidence" value="ECO:0007669"/>
    <property type="project" value="UniProtKB-SubCell"/>
</dbReference>
<dbReference type="AlphaFoldDB" id="A0A811NQG1"/>
<comment type="similarity">
    <text evidence="2 6">Belongs to the drug/metabolite transporter (DMT) superfamily. Plant drug/metabolite exporter (P-DME) (TC 2.A.7.4) family.</text>
</comment>
<evidence type="ECO:0000259" key="7">
    <source>
        <dbReference type="Pfam" id="PF00892"/>
    </source>
</evidence>
<dbReference type="InterPro" id="IPR030184">
    <property type="entry name" value="WAT1-related"/>
</dbReference>
<feature type="transmembrane region" description="Helical" evidence="6">
    <location>
        <begin position="99"/>
        <end position="119"/>
    </location>
</feature>
<dbReference type="PANTHER" id="PTHR31218">
    <property type="entry name" value="WAT1-RELATED PROTEIN"/>
    <property type="match status" value="1"/>
</dbReference>
<evidence type="ECO:0000256" key="2">
    <source>
        <dbReference type="ARBA" id="ARBA00007635"/>
    </source>
</evidence>